<protein>
    <recommendedName>
        <fullName evidence="5">Tetratricopeptide repeat protein</fullName>
    </recommendedName>
</protein>
<proteinExistence type="predicted"/>
<organism evidence="1 4">
    <name type="scientific">Rotaria socialis</name>
    <dbReference type="NCBI Taxonomy" id="392032"/>
    <lineage>
        <taxon>Eukaryota</taxon>
        <taxon>Metazoa</taxon>
        <taxon>Spiralia</taxon>
        <taxon>Gnathifera</taxon>
        <taxon>Rotifera</taxon>
        <taxon>Eurotatoria</taxon>
        <taxon>Bdelloidea</taxon>
        <taxon>Philodinida</taxon>
        <taxon>Philodinidae</taxon>
        <taxon>Rotaria</taxon>
    </lineage>
</organism>
<evidence type="ECO:0000313" key="3">
    <source>
        <dbReference type="EMBL" id="CAF5003653.1"/>
    </source>
</evidence>
<reference evidence="1" key="1">
    <citation type="submission" date="2021-02" db="EMBL/GenBank/DDBJ databases">
        <authorList>
            <person name="Nowell W R."/>
        </authorList>
    </citation>
    <scope>NUCLEOTIDE SEQUENCE</scope>
</reference>
<evidence type="ECO:0008006" key="5">
    <source>
        <dbReference type="Google" id="ProtNLM"/>
    </source>
</evidence>
<evidence type="ECO:0000313" key="1">
    <source>
        <dbReference type="EMBL" id="CAF3324435.1"/>
    </source>
</evidence>
<dbReference type="Proteomes" id="UP000663848">
    <property type="component" value="Unassembled WGS sequence"/>
</dbReference>
<sequence length="91" mass="11141">MVECSLDEVRQWKGEWNEARKYYDRAYDRMINSQPAQNNDLAYVLFRTGEILHVDGTYEEAHDYFMDEHWQCERKIIHLLRSRDHLHQIVN</sequence>
<comment type="caution">
    <text evidence="1">The sequence shown here is derived from an EMBL/GenBank/DDBJ whole genome shotgun (WGS) entry which is preliminary data.</text>
</comment>
<dbReference type="EMBL" id="CAJNYT010001990">
    <property type="protein sequence ID" value="CAF3441270.1"/>
    <property type="molecule type" value="Genomic_DNA"/>
</dbReference>
<gene>
    <name evidence="1" type="ORF">FME351_LOCUS1741</name>
    <name evidence="2" type="ORF">GRG538_LOCUS13501</name>
    <name evidence="3" type="ORF">QYT958_LOCUS38396</name>
</gene>
<accession>A0A817U0T6</accession>
<dbReference type="InterPro" id="IPR011990">
    <property type="entry name" value="TPR-like_helical_dom_sf"/>
</dbReference>
<dbReference type="EMBL" id="CAJNYU010000038">
    <property type="protein sequence ID" value="CAF3324435.1"/>
    <property type="molecule type" value="Genomic_DNA"/>
</dbReference>
<evidence type="ECO:0000313" key="2">
    <source>
        <dbReference type="EMBL" id="CAF3441270.1"/>
    </source>
</evidence>
<dbReference type="EMBL" id="CAJOBR010033556">
    <property type="protein sequence ID" value="CAF5003653.1"/>
    <property type="molecule type" value="Genomic_DNA"/>
</dbReference>
<dbReference type="Proteomes" id="UP000663872">
    <property type="component" value="Unassembled WGS sequence"/>
</dbReference>
<name>A0A817U0T6_9BILA</name>
<dbReference type="SUPFAM" id="SSF48452">
    <property type="entry name" value="TPR-like"/>
    <property type="match status" value="1"/>
</dbReference>
<dbReference type="Gene3D" id="1.25.40.10">
    <property type="entry name" value="Tetratricopeptide repeat domain"/>
    <property type="match status" value="1"/>
</dbReference>
<dbReference type="Proteomes" id="UP000663869">
    <property type="component" value="Unassembled WGS sequence"/>
</dbReference>
<evidence type="ECO:0000313" key="4">
    <source>
        <dbReference type="Proteomes" id="UP000663869"/>
    </source>
</evidence>
<dbReference type="AlphaFoldDB" id="A0A817U0T6"/>